<evidence type="ECO:0000313" key="7">
    <source>
        <dbReference type="EMBL" id="WAR44554.1"/>
    </source>
</evidence>
<feature type="binding site" evidence="6">
    <location>
        <position position="541"/>
    </location>
    <ligand>
        <name>Zn(2+)</name>
        <dbReference type="ChEBI" id="CHEBI:29105"/>
    </ligand>
</feature>
<keyword evidence="4 6" id="KW-0862">Zinc</keyword>
<feature type="binding site" evidence="6">
    <location>
        <position position="731"/>
    </location>
    <ligand>
        <name>Zn(2+)</name>
        <dbReference type="ChEBI" id="CHEBI:29105"/>
    </ligand>
</feature>
<comment type="subcellular location">
    <subcellularLocation>
        <location evidence="6">Cell membrane</location>
        <topology evidence="6">Peripheral membrane protein</topology>
    </subcellularLocation>
</comment>
<evidence type="ECO:0000313" key="8">
    <source>
        <dbReference type="Proteomes" id="UP001162780"/>
    </source>
</evidence>
<dbReference type="EMBL" id="CP113517">
    <property type="protein sequence ID" value="WAR44554.1"/>
    <property type="molecule type" value="Genomic_DNA"/>
</dbReference>
<dbReference type="InterPro" id="IPR018752">
    <property type="entry name" value="DabA"/>
</dbReference>
<feature type="binding site" evidence="6">
    <location>
        <position position="746"/>
    </location>
    <ligand>
        <name>Zn(2+)</name>
        <dbReference type="ChEBI" id="CHEBI:29105"/>
    </ligand>
</feature>
<evidence type="ECO:0000256" key="3">
    <source>
        <dbReference type="ARBA" id="ARBA00022723"/>
    </source>
</evidence>
<sequence length="1070" mass="120302">MQSVSATYDALRHGIVEAIRHLDHVLPGQAPIHDFVHHNTLHGFEHLPFEQALAEFSALTGIDCYWPAARFRDLYRQGRIDDDDIDSVLERQFQLSARPPVCRVGDKCVTALQLYRLGLLGNLSVISPAQWHWQVDELGVLQQRTANGETWGALWDILLQKLELETPDLHPEQLLDLSGEQAERWLSSKNEGSVGDDARLMRQRINADIEALFVQVGDKLTLRGLLQALCGIDILDNVRPQLIRICASLLDEGLAAWRLAQQDSGLYHVWRQQASQDAQPIFQELACWEELVSALPDNAVDAILQQLQAMAIPQDRWSGYLQRLALELPGWSGLINWRQTHPDYRTHNAAKPELADYLAIRLVLDRAYLYDLCRKHWHCEPRLDKLQAYFGKHGAEFVVRQALFNGELPEYLAQAAQTLLGSNCRESQDWSMLAERIWTWRQSPLAIQPDKLSVYDQGWRLLKVCDWLQLSTAELAQLSKAQLLDLLRLIDGFNERQRGEVWLEAYERHYRQVLLRTLHANRRRGRWARRDTRPRAQIFFCMDEREESFRRHLEELNPAIETLGAAGFFGVAMNYKPLDAHDVTPLCPVVVKPAHRIDEVIRPGQAQQLVAHAKGLHMTHGLAYQLYQNLRASLVLAYPLLYVFAPVNLLRLLGKTLWPTGQRHLELGWQRLLVPKVATQLHFVADDATSAMVQAPKLGFTDQEQADRVAQFLRTTGLTYGFAPIVALMGHGSTSQNNPHEAAHDCGACGGRQGGPNARVFAAMANRPEVRRLLAERGISIPDDTWFVGAQHDTCSDIVTWFDTEQIPSARRDDFVRVQACVLEADGLAAQERCRRFAGSKPRSGKAAIRAVENRAMDLSQVRPEFGHATNAAAYIGRRAATQGAFFDRRLFLISYDPTQDADGTILENILLTAGPVGAGINLEYYFSSVNNERLGCGTKIPHNVTGLFGVMEGAGSDLRTGLPLQMVEIHEPMRLQIVVEAKTKVLENIYAKQEGLRELIGGGWVHLSAQDPESGDIFLFERGIGFVPWHAPAEAVPERENSKDCYRDETGPVAPMLIQQVNVAGGVNG</sequence>
<keyword evidence="2 6" id="KW-1003">Cell membrane</keyword>
<dbReference type="RefSeq" id="WP_255189529.1">
    <property type="nucleotide sequence ID" value="NZ_CP113517.1"/>
</dbReference>
<name>A0ABY7GI87_9GAMM</name>
<dbReference type="Pfam" id="PF10070">
    <property type="entry name" value="DabA"/>
    <property type="match status" value="1"/>
</dbReference>
<comment type="function">
    <text evidence="6">Part of an energy-coupled inorganic carbon pump.</text>
</comment>
<protein>
    <recommendedName>
        <fullName evidence="6">Probable inorganic carbon transporter subunit DabA</fullName>
    </recommendedName>
</protein>
<comment type="subunit">
    <text evidence="6">Forms a complex with DabB.</text>
</comment>
<keyword evidence="8" id="KW-1185">Reference proteome</keyword>
<keyword evidence="3 6" id="KW-0479">Metal-binding</keyword>
<comment type="similarity">
    <text evidence="6">Belongs to the inorganic carbon transporter (TC 9.A.2) DabA family.</text>
</comment>
<evidence type="ECO:0000256" key="6">
    <source>
        <dbReference type="HAMAP-Rule" id="MF_01871"/>
    </source>
</evidence>
<accession>A0ABY7GI87</accession>
<organism evidence="7 8">
    <name type="scientific">Methylomonas rapida</name>
    <dbReference type="NCBI Taxonomy" id="2963939"/>
    <lineage>
        <taxon>Bacteria</taxon>
        <taxon>Pseudomonadati</taxon>
        <taxon>Pseudomonadota</taxon>
        <taxon>Gammaproteobacteria</taxon>
        <taxon>Methylococcales</taxon>
        <taxon>Methylococcaceae</taxon>
        <taxon>Methylomonas</taxon>
    </lineage>
</organism>
<dbReference type="Proteomes" id="UP001162780">
    <property type="component" value="Chromosome"/>
</dbReference>
<proteinExistence type="inferred from homology"/>
<evidence type="ECO:0000256" key="5">
    <source>
        <dbReference type="ARBA" id="ARBA00023136"/>
    </source>
</evidence>
<dbReference type="PANTHER" id="PTHR38344:SF1">
    <property type="entry name" value="INORGANIC CARBON TRANSPORTER SUBUNIT DABA-RELATED"/>
    <property type="match status" value="1"/>
</dbReference>
<dbReference type="HAMAP" id="MF_01871">
    <property type="entry name" value="DabA"/>
    <property type="match status" value="1"/>
</dbReference>
<evidence type="ECO:0000256" key="4">
    <source>
        <dbReference type="ARBA" id="ARBA00022833"/>
    </source>
</evidence>
<reference evidence="7" key="1">
    <citation type="submission" date="2022-11" db="EMBL/GenBank/DDBJ databases">
        <title>Methylomonas rapida sp. nov., Carotenoid-Producing Obligate Methanotrophs with High Growth Characteristics and Biotechnological Potential.</title>
        <authorList>
            <person name="Tikhonova E.N."/>
            <person name="Suleimanov R.Z."/>
            <person name="Miroshnikov K."/>
            <person name="Oshkin I.Y."/>
            <person name="Belova S.E."/>
            <person name="Danilova O.V."/>
            <person name="Ashikhmin A."/>
            <person name="Konopkin A."/>
            <person name="But S.Y."/>
            <person name="Khmelenina V.N."/>
            <person name="Kuznetsov N."/>
            <person name="Pimenov N.V."/>
            <person name="Dedysh S.N."/>
        </authorList>
    </citation>
    <scope>NUCLEOTIDE SEQUENCE</scope>
    <source>
        <strain evidence="7">MP1</strain>
    </source>
</reference>
<feature type="binding site" evidence="6">
    <location>
        <position position="543"/>
    </location>
    <ligand>
        <name>Zn(2+)</name>
        <dbReference type="ChEBI" id="CHEBI:29105"/>
    </ligand>
</feature>
<keyword evidence="1 6" id="KW-0813">Transport</keyword>
<dbReference type="PANTHER" id="PTHR38344">
    <property type="entry name" value="UPF0753 PROTEIN AQ_863"/>
    <property type="match status" value="1"/>
</dbReference>
<gene>
    <name evidence="6" type="primary">dabA</name>
    <name evidence="7" type="ORF">NM686_019740</name>
</gene>
<evidence type="ECO:0000256" key="2">
    <source>
        <dbReference type="ARBA" id="ARBA00022475"/>
    </source>
</evidence>
<keyword evidence="5 6" id="KW-0472">Membrane</keyword>
<evidence type="ECO:0000256" key="1">
    <source>
        <dbReference type="ARBA" id="ARBA00022448"/>
    </source>
</evidence>
<comment type="cofactor">
    <cofactor evidence="6">
        <name>Zn(2+)</name>
        <dbReference type="ChEBI" id="CHEBI:29105"/>
    </cofactor>
</comment>